<feature type="transmembrane region" description="Helical" evidence="5">
    <location>
        <begin position="120"/>
        <end position="137"/>
    </location>
</feature>
<comment type="subcellular location">
    <subcellularLocation>
        <location evidence="1">Membrane</location>
        <topology evidence="1">Multi-pass membrane protein</topology>
    </subcellularLocation>
</comment>
<dbReference type="Pfam" id="PF07291">
    <property type="entry name" value="MauE"/>
    <property type="match status" value="1"/>
</dbReference>
<evidence type="ECO:0000256" key="3">
    <source>
        <dbReference type="ARBA" id="ARBA00022989"/>
    </source>
</evidence>
<evidence type="ECO:0000256" key="1">
    <source>
        <dbReference type="ARBA" id="ARBA00004141"/>
    </source>
</evidence>
<keyword evidence="8" id="KW-1185">Reference proteome</keyword>
<evidence type="ECO:0000256" key="4">
    <source>
        <dbReference type="ARBA" id="ARBA00023136"/>
    </source>
</evidence>
<name>A0A1B1Y7C3_9FLAO</name>
<dbReference type="Proteomes" id="UP000092967">
    <property type="component" value="Chromosome"/>
</dbReference>
<feature type="transmembrane region" description="Helical" evidence="5">
    <location>
        <begin position="45"/>
        <end position="71"/>
    </location>
</feature>
<evidence type="ECO:0000313" key="7">
    <source>
        <dbReference type="EMBL" id="ANW96638.1"/>
    </source>
</evidence>
<feature type="domain" description="Methylamine utilisation protein MauE" evidence="6">
    <location>
        <begin position="1"/>
        <end position="136"/>
    </location>
</feature>
<evidence type="ECO:0000313" key="8">
    <source>
        <dbReference type="Proteomes" id="UP000092967"/>
    </source>
</evidence>
<dbReference type="OrthoDB" id="648842at2"/>
<dbReference type="EMBL" id="CP014224">
    <property type="protein sequence ID" value="ANW96638.1"/>
    <property type="molecule type" value="Genomic_DNA"/>
</dbReference>
<evidence type="ECO:0000256" key="5">
    <source>
        <dbReference type="SAM" id="Phobius"/>
    </source>
</evidence>
<feature type="transmembrane region" description="Helical" evidence="5">
    <location>
        <begin position="78"/>
        <end position="100"/>
    </location>
</feature>
<sequence length="320" mass="36518">MKFITQLFRLFTGALFIFSGFVKLVDPLGSAYKFEEYFGSDVLNLEFLIPFALPLAILLIVTELVLGFALLIGYKTKITLCSLFGITALFLFLTWYSAFYDKVTDCGCFGDAIKLSPWETFYKNIVFIILILWMLFAHKHIKPLFGKNINQWLIFLSVFSSLYIVYHVLTYLPLIDFRPYAVGKNIKEGMKYNEDGEIPPVHDFYLESDTEDLTETILNAPKALLIVANNLEHSEKESWKNIVALANEAKNQGYLVYALSSSSSNLVKKTIDDHKLPFEILFCDATTLKTIVRANPGILIIKNATVTQKENWKNIENIKL</sequence>
<dbReference type="STRING" id="1790137.AXE80_10285"/>
<feature type="transmembrane region" description="Helical" evidence="5">
    <location>
        <begin position="149"/>
        <end position="169"/>
    </location>
</feature>
<dbReference type="GO" id="GO:0030416">
    <property type="term" value="P:methylamine metabolic process"/>
    <property type="evidence" value="ECO:0007669"/>
    <property type="project" value="InterPro"/>
</dbReference>
<keyword evidence="2 5" id="KW-0812">Transmembrane</keyword>
<dbReference type="InterPro" id="IPR009908">
    <property type="entry name" value="Methylamine_util_MauE"/>
</dbReference>
<keyword evidence="3 5" id="KW-1133">Transmembrane helix</keyword>
<gene>
    <name evidence="7" type="ORF">AXE80_10285</name>
</gene>
<feature type="transmembrane region" description="Helical" evidence="5">
    <location>
        <begin position="7"/>
        <end position="25"/>
    </location>
</feature>
<dbReference type="GO" id="GO:0016020">
    <property type="term" value="C:membrane"/>
    <property type="evidence" value="ECO:0007669"/>
    <property type="project" value="UniProtKB-SubCell"/>
</dbReference>
<dbReference type="AlphaFoldDB" id="A0A1B1Y7C3"/>
<organism evidence="7 8">
    <name type="scientific">Wenyingzhuangia fucanilytica</name>
    <dbReference type="NCBI Taxonomy" id="1790137"/>
    <lineage>
        <taxon>Bacteria</taxon>
        <taxon>Pseudomonadati</taxon>
        <taxon>Bacteroidota</taxon>
        <taxon>Flavobacteriia</taxon>
        <taxon>Flavobacteriales</taxon>
        <taxon>Flavobacteriaceae</taxon>
        <taxon>Wenyingzhuangia</taxon>
    </lineage>
</organism>
<evidence type="ECO:0000256" key="2">
    <source>
        <dbReference type="ARBA" id="ARBA00022692"/>
    </source>
</evidence>
<protein>
    <submittedName>
        <fullName evidence="7">DoxX family protein</fullName>
    </submittedName>
</protein>
<keyword evidence="4 5" id="KW-0472">Membrane</keyword>
<dbReference type="KEGG" id="wfu:AXE80_10285"/>
<accession>A0A1B1Y7C3</accession>
<reference evidence="7 8" key="1">
    <citation type="submission" date="2016-02" db="EMBL/GenBank/DDBJ databases">
        <authorList>
            <person name="Wen L."/>
            <person name="He K."/>
            <person name="Yang H."/>
        </authorList>
    </citation>
    <scope>NUCLEOTIDE SEQUENCE [LARGE SCALE GENOMIC DNA]</scope>
    <source>
        <strain evidence="7 8">CZ1127</strain>
    </source>
</reference>
<proteinExistence type="predicted"/>
<dbReference type="RefSeq" id="WP_068826978.1">
    <property type="nucleotide sequence ID" value="NZ_CP014224.1"/>
</dbReference>
<evidence type="ECO:0000259" key="6">
    <source>
        <dbReference type="Pfam" id="PF07291"/>
    </source>
</evidence>